<comment type="caution">
    <text evidence="2">The sequence shown here is derived from an EMBL/GenBank/DDBJ whole genome shotgun (WGS) entry which is preliminary data.</text>
</comment>
<feature type="domain" description="Glycosyl transferase family 1" evidence="1">
    <location>
        <begin position="214"/>
        <end position="362"/>
    </location>
</feature>
<organism evidence="2 3">
    <name type="scientific">Scleromatobacter humisilvae</name>
    <dbReference type="NCBI Taxonomy" id="2897159"/>
    <lineage>
        <taxon>Bacteria</taxon>
        <taxon>Pseudomonadati</taxon>
        <taxon>Pseudomonadota</taxon>
        <taxon>Betaproteobacteria</taxon>
        <taxon>Burkholderiales</taxon>
        <taxon>Sphaerotilaceae</taxon>
        <taxon>Scleromatobacter</taxon>
    </lineage>
</organism>
<keyword evidence="2" id="KW-0808">Transferase</keyword>
<accession>A0A9X1YNR2</accession>
<dbReference type="Pfam" id="PF00534">
    <property type="entry name" value="Glycos_transf_1"/>
    <property type="match status" value="1"/>
</dbReference>
<evidence type="ECO:0000313" key="3">
    <source>
        <dbReference type="Proteomes" id="UP001139353"/>
    </source>
</evidence>
<dbReference type="EMBL" id="JAJLJH010000008">
    <property type="protein sequence ID" value="MCK9688330.1"/>
    <property type="molecule type" value="Genomic_DNA"/>
</dbReference>
<dbReference type="PANTHER" id="PTHR46401:SF8">
    <property type="entry name" value="BLL6006 PROTEIN"/>
    <property type="match status" value="1"/>
</dbReference>
<keyword evidence="3" id="KW-1185">Reference proteome</keyword>
<protein>
    <submittedName>
        <fullName evidence="2">Glycosyltransferase</fullName>
        <ecNumber evidence="2">2.4.-.-</ecNumber>
    </submittedName>
</protein>
<dbReference type="AlphaFoldDB" id="A0A9X1YNR2"/>
<dbReference type="SUPFAM" id="SSF53756">
    <property type="entry name" value="UDP-Glycosyltransferase/glycogen phosphorylase"/>
    <property type="match status" value="1"/>
</dbReference>
<evidence type="ECO:0000313" key="2">
    <source>
        <dbReference type="EMBL" id="MCK9688330.1"/>
    </source>
</evidence>
<dbReference type="PANTHER" id="PTHR46401">
    <property type="entry name" value="GLYCOSYLTRANSFERASE WBBK-RELATED"/>
    <property type="match status" value="1"/>
</dbReference>
<reference evidence="2" key="1">
    <citation type="submission" date="2021-11" db="EMBL/GenBank/DDBJ databases">
        <title>BS-T2-15 a new species belonging to the Comamonadaceae family isolated from the soil of a French oak forest.</title>
        <authorList>
            <person name="Mieszkin S."/>
            <person name="Alain K."/>
        </authorList>
    </citation>
    <scope>NUCLEOTIDE SEQUENCE</scope>
    <source>
        <strain evidence="2">BS-T2-15</strain>
    </source>
</reference>
<gene>
    <name evidence="2" type="ORF">LPC04_21700</name>
</gene>
<keyword evidence="2" id="KW-0328">Glycosyltransferase</keyword>
<evidence type="ECO:0000259" key="1">
    <source>
        <dbReference type="Pfam" id="PF00534"/>
    </source>
</evidence>
<dbReference type="EC" id="2.4.-.-" evidence="2"/>
<dbReference type="GO" id="GO:0016757">
    <property type="term" value="F:glycosyltransferase activity"/>
    <property type="evidence" value="ECO:0007669"/>
    <property type="project" value="UniProtKB-KW"/>
</dbReference>
<name>A0A9X1YNR2_9BURK</name>
<sequence length="406" mass="44281">MRKVGILAQGFVDWGGGVDFLRGISTSLHFADPQLEQHVLLPLRGPRVVLEAVRERVKRLVGRPTHAAHRPGRAHVERTFAETGARIHAIDLGPAALAGAVRRLGLDALLPAIAPLPDDLGAPWVGYLFDFQHKHLPHFFPDAERAHRDAAFARMLDAAGALIVNAQDVANDVRRFYPDARARLFALPFNAAPGADWFDQDPATVARRHGVPGPYFIVCNQFWKHKDHETAFKAFAALAARHPALSLVCTGATNDYRYPGHFEELMAYARREGVADRIHVLGLISKLDQVALIRGAIALLQPTLFEGGPGGGAVSDAVSVGTRSIVSDIAVNRELREPTVSWFEASNPEALAARMDEAIATDDGARADPAELFRQGEARRVQCGRRMLEAIEFAASLRASRSRGLP</sequence>
<dbReference type="Proteomes" id="UP001139353">
    <property type="component" value="Unassembled WGS sequence"/>
</dbReference>
<dbReference type="InterPro" id="IPR001296">
    <property type="entry name" value="Glyco_trans_1"/>
</dbReference>
<dbReference type="RefSeq" id="WP_275684372.1">
    <property type="nucleotide sequence ID" value="NZ_JAJLJH010000008.1"/>
</dbReference>
<proteinExistence type="predicted"/>
<dbReference type="Gene3D" id="3.40.50.2000">
    <property type="entry name" value="Glycogen Phosphorylase B"/>
    <property type="match status" value="1"/>
</dbReference>